<dbReference type="InterPro" id="IPR013328">
    <property type="entry name" value="6PGD_dom2"/>
</dbReference>
<comment type="caution">
    <text evidence="2">The sequence shown here is derived from an EMBL/GenBank/DDBJ whole genome shotgun (WGS) entry which is preliminary data.</text>
</comment>
<dbReference type="RefSeq" id="WP_144885683.1">
    <property type="nucleotide sequence ID" value="NZ_VLLE01000003.1"/>
</dbReference>
<reference evidence="2 3" key="1">
    <citation type="journal article" date="2015" name="Stand. Genomic Sci.">
        <title>Genomic Encyclopedia of Bacterial and Archaeal Type Strains, Phase III: the genomes of soil and plant-associated and newly described type strains.</title>
        <authorList>
            <person name="Whitman W.B."/>
            <person name="Woyke T."/>
            <person name="Klenk H.P."/>
            <person name="Zhou Y."/>
            <person name="Lilburn T.G."/>
            <person name="Beck B.J."/>
            <person name="De Vos P."/>
            <person name="Vandamme P."/>
            <person name="Eisen J.A."/>
            <person name="Garrity G."/>
            <person name="Hugenholtz P."/>
            <person name="Kyrpides N.C."/>
        </authorList>
    </citation>
    <scope>NUCLEOTIDE SEQUENCE [LARGE SCALE GENOMIC DNA]</scope>
    <source>
        <strain evidence="2 3">CGMCC 1.7271</strain>
    </source>
</reference>
<evidence type="ECO:0000313" key="3">
    <source>
        <dbReference type="Proteomes" id="UP000316167"/>
    </source>
</evidence>
<name>A0A562SQF9_9BACT</name>
<dbReference type="EMBL" id="VLLE01000003">
    <property type="protein sequence ID" value="TWI83487.1"/>
    <property type="molecule type" value="Genomic_DNA"/>
</dbReference>
<gene>
    <name evidence="2" type="ORF">IQ13_1599</name>
</gene>
<dbReference type="GO" id="GO:0006631">
    <property type="term" value="P:fatty acid metabolic process"/>
    <property type="evidence" value="ECO:0007669"/>
    <property type="project" value="InterPro"/>
</dbReference>
<keyword evidence="3" id="KW-1185">Reference proteome</keyword>
<dbReference type="Gene3D" id="1.10.1040.10">
    <property type="entry name" value="N-(1-d-carboxylethyl)-l-norvaline Dehydrogenase, domain 2"/>
    <property type="match status" value="1"/>
</dbReference>
<dbReference type="PANTHER" id="PTHR48075">
    <property type="entry name" value="3-HYDROXYACYL-COA DEHYDROGENASE FAMILY PROTEIN"/>
    <property type="match status" value="1"/>
</dbReference>
<sequence length="209" mass="23495">MNILLISSGICNTLFGKSFPFDGFQCHTKQEVKADDIAFADFIIDLDFEENPQRINLYQPLNKPVLIGSVVHTLKDLAVQPQQPIARFNHWPVFINRPVVEFAVHPSHRSLFEDIFQQLSVSFYSTADTPGFVSARTVSMIINEAFLAKEEKVSAETEIDTAMQLGTGYPMGPFEWSKQTGVKRIASLLQKLSATDQRYQPASSLLNQL</sequence>
<feature type="domain" description="3-hydroxyacyl-CoA dehydrogenase C-terminal" evidence="1">
    <location>
        <begin position="131"/>
        <end position="206"/>
    </location>
</feature>
<dbReference type="SUPFAM" id="SSF48179">
    <property type="entry name" value="6-phosphogluconate dehydrogenase C-terminal domain-like"/>
    <property type="match status" value="1"/>
</dbReference>
<dbReference type="GO" id="GO:0016616">
    <property type="term" value="F:oxidoreductase activity, acting on the CH-OH group of donors, NAD or NADP as acceptor"/>
    <property type="evidence" value="ECO:0007669"/>
    <property type="project" value="InterPro"/>
</dbReference>
<dbReference type="InterPro" id="IPR006108">
    <property type="entry name" value="3HC_DH_C"/>
</dbReference>
<dbReference type="Pfam" id="PF00725">
    <property type="entry name" value="3HCDH"/>
    <property type="match status" value="1"/>
</dbReference>
<dbReference type="InterPro" id="IPR008927">
    <property type="entry name" value="6-PGluconate_DH-like_C_sf"/>
</dbReference>
<proteinExistence type="predicted"/>
<accession>A0A562SQF9</accession>
<evidence type="ECO:0000313" key="2">
    <source>
        <dbReference type="EMBL" id="TWI83487.1"/>
    </source>
</evidence>
<dbReference type="AlphaFoldDB" id="A0A562SQF9"/>
<dbReference type="Proteomes" id="UP000316167">
    <property type="component" value="Unassembled WGS sequence"/>
</dbReference>
<dbReference type="PANTHER" id="PTHR48075:SF5">
    <property type="entry name" value="3-HYDROXYBUTYRYL-COA DEHYDROGENASE"/>
    <property type="match status" value="1"/>
</dbReference>
<evidence type="ECO:0000259" key="1">
    <source>
        <dbReference type="Pfam" id="PF00725"/>
    </source>
</evidence>
<organism evidence="2 3">
    <name type="scientific">Lacibacter cauensis</name>
    <dbReference type="NCBI Taxonomy" id="510947"/>
    <lineage>
        <taxon>Bacteria</taxon>
        <taxon>Pseudomonadati</taxon>
        <taxon>Bacteroidota</taxon>
        <taxon>Chitinophagia</taxon>
        <taxon>Chitinophagales</taxon>
        <taxon>Chitinophagaceae</taxon>
        <taxon>Lacibacter</taxon>
    </lineage>
</organism>
<protein>
    <submittedName>
        <fullName evidence="2">3-hydroxybutyryl-CoA dehydrogenase</fullName>
    </submittedName>
</protein>
<dbReference type="OrthoDB" id="2986269at2"/>